<dbReference type="AlphaFoldDB" id="A0A2P4ZHQ9"/>
<dbReference type="GeneID" id="29990974"/>
<evidence type="ECO:0000256" key="7">
    <source>
        <dbReference type="ARBA" id="ARBA00030006"/>
    </source>
</evidence>
<dbReference type="PANTHER" id="PTHR11851:SF49">
    <property type="entry name" value="MITOCHONDRIAL-PROCESSING PEPTIDASE SUBUNIT ALPHA"/>
    <property type="match status" value="1"/>
</dbReference>
<name>A0A2P4ZHQ9_9HYPO</name>
<dbReference type="FunFam" id="3.30.830.10:FF:000023">
    <property type="entry name" value="Mitochondrial processing peptidase alpha subunit"/>
    <property type="match status" value="1"/>
</dbReference>
<evidence type="ECO:0000256" key="8">
    <source>
        <dbReference type="ARBA" id="ARBA00032315"/>
    </source>
</evidence>
<proteinExistence type="inferred from homology"/>
<dbReference type="PROSITE" id="PS00143">
    <property type="entry name" value="INSULINASE"/>
    <property type="match status" value="1"/>
</dbReference>
<feature type="domain" description="Peptidase M16 N-terminal" evidence="12">
    <location>
        <begin position="66"/>
        <end position="213"/>
    </location>
</feature>
<evidence type="ECO:0000313" key="14">
    <source>
        <dbReference type="EMBL" id="PON23817.1"/>
    </source>
</evidence>
<evidence type="ECO:0000313" key="15">
    <source>
        <dbReference type="Proteomes" id="UP000054821"/>
    </source>
</evidence>
<dbReference type="InterPro" id="IPR001431">
    <property type="entry name" value="Pept_M16_Zn_BS"/>
</dbReference>
<reference evidence="14 15" key="1">
    <citation type="journal article" date="2016" name="Genome Announc.">
        <title>Draft Whole-Genome Sequence of Trichoderma gamsii T6085, a Promising Biocontrol Agent of Fusarium Head Blight on Wheat.</title>
        <authorList>
            <person name="Baroncelli R."/>
            <person name="Zapparata A."/>
            <person name="Piaggeschi G."/>
            <person name="Sarrocco S."/>
            <person name="Vannacci G."/>
        </authorList>
    </citation>
    <scope>NUCLEOTIDE SEQUENCE [LARGE SCALE GENOMIC DNA]</scope>
    <source>
        <strain evidence="14 15">T6085</strain>
    </source>
</reference>
<feature type="domain" description="Peptidase M16 C-terminal" evidence="13">
    <location>
        <begin position="218"/>
        <end position="468"/>
    </location>
</feature>
<keyword evidence="15" id="KW-1185">Reference proteome</keyword>
<evidence type="ECO:0000259" key="12">
    <source>
        <dbReference type="Pfam" id="PF00675"/>
    </source>
</evidence>
<comment type="caution">
    <text evidence="14">The sequence shown here is derived from an EMBL/GenBank/DDBJ whole genome shotgun (WGS) entry which is preliminary data.</text>
</comment>
<protein>
    <recommendedName>
        <fullName evidence="4">Mitochondrial-processing peptidase subunit alpha</fullName>
    </recommendedName>
    <alternativeName>
        <fullName evidence="7">Alpha-MPP</fullName>
    </alternativeName>
    <alternativeName>
        <fullName evidence="8">Inactive zinc metalloprotease alpha</fullName>
    </alternativeName>
    <alternativeName>
        <fullName evidence="9">Matrix processing peptidase</fullName>
    </alternativeName>
</protein>
<dbReference type="STRING" id="398673.A0A2P4ZHQ9"/>
<evidence type="ECO:0000256" key="1">
    <source>
        <dbReference type="ARBA" id="ARBA00002123"/>
    </source>
</evidence>
<evidence type="ECO:0000256" key="9">
    <source>
        <dbReference type="ARBA" id="ARBA00083075"/>
    </source>
</evidence>
<keyword evidence="6" id="KW-0496">Mitochondrion</keyword>
<dbReference type="InterPro" id="IPR011765">
    <property type="entry name" value="Pept_M16_N"/>
</dbReference>
<dbReference type="Pfam" id="PF00675">
    <property type="entry name" value="Peptidase_M16"/>
    <property type="match status" value="1"/>
</dbReference>
<feature type="region of interest" description="Disordered" evidence="11">
    <location>
        <begin position="260"/>
        <end position="293"/>
    </location>
</feature>
<comment type="subcellular location">
    <subcellularLocation>
        <location evidence="2">Mitochondrion matrix</location>
    </subcellularLocation>
</comment>
<dbReference type="GO" id="GO:0004222">
    <property type="term" value="F:metalloendopeptidase activity"/>
    <property type="evidence" value="ECO:0007669"/>
    <property type="project" value="InterPro"/>
</dbReference>
<evidence type="ECO:0000256" key="5">
    <source>
        <dbReference type="ARBA" id="ARBA00022946"/>
    </source>
</evidence>
<sequence>MLRQFAARLQPRAAKAQGTTRLLSGHSFGGLKTKVPRRSLATVAVEGIPKELTELDEITTLPNGLRVASEALPGSFSGVGVYIEAGSRFENDSLRGVSHIMDRLAFKSTSKHTADEMLGRVETLGGNIQCASSRESMMYQAATFNNAVPETVALLAETIRDPSITEEEVAEQIETARYEIAEIWSKPELILPELVHTAAFKDNTLGNPLLCPEERLESIDRNTVKLYRELFYRPERMVLAFAGVDHGTAVKLAEEHFGGMNALPRTGSETSVSSLASDASASSSSSSSSNSSSRLMSKIPLFKNISTSTPRNASVLSSPSDIDINQPARYTGGFLSLPPQPPSLTGTNFTHIHLAFEGLPVASDDIYALATLQTLLGGGGSFSAGGPGKGMYSRLYTNVLNQHGWVESCVAFNHSYTDSGLFGIAASCLPGHTSAMLDVMCQELRALTLERGISKLQEGEVARAKNQLRSSLLMNLESRMVELEDLGRSVQVHRRKIPVREMCRRIENLTVKDLQRVASMVMGGAVKNIGGGSGAPTVVVQEAQAYGVTTHAMTWDQIQDRIDGWKLGKRS</sequence>
<evidence type="ECO:0000256" key="6">
    <source>
        <dbReference type="ARBA" id="ARBA00023128"/>
    </source>
</evidence>
<evidence type="ECO:0000256" key="4">
    <source>
        <dbReference type="ARBA" id="ARBA00016741"/>
    </source>
</evidence>
<dbReference type="InterPro" id="IPR011249">
    <property type="entry name" value="Metalloenz_LuxS/M16"/>
</dbReference>
<evidence type="ECO:0000256" key="11">
    <source>
        <dbReference type="SAM" id="MobiDB-lite"/>
    </source>
</evidence>
<keyword evidence="5" id="KW-0809">Transit peptide</keyword>
<dbReference type="SUPFAM" id="SSF63411">
    <property type="entry name" value="LuxS/MPP-like metallohydrolase"/>
    <property type="match status" value="2"/>
</dbReference>
<dbReference type="PANTHER" id="PTHR11851">
    <property type="entry name" value="METALLOPROTEASE"/>
    <property type="match status" value="1"/>
</dbReference>
<organism evidence="14 15">
    <name type="scientific">Trichoderma gamsii</name>
    <dbReference type="NCBI Taxonomy" id="398673"/>
    <lineage>
        <taxon>Eukaryota</taxon>
        <taxon>Fungi</taxon>
        <taxon>Dikarya</taxon>
        <taxon>Ascomycota</taxon>
        <taxon>Pezizomycotina</taxon>
        <taxon>Sordariomycetes</taxon>
        <taxon>Hypocreomycetidae</taxon>
        <taxon>Hypocreales</taxon>
        <taxon>Hypocreaceae</taxon>
        <taxon>Trichoderma</taxon>
    </lineage>
</organism>
<dbReference type="InterPro" id="IPR050361">
    <property type="entry name" value="MPP/UQCRC_Complex"/>
</dbReference>
<dbReference type="EMBL" id="JPDN02000027">
    <property type="protein sequence ID" value="PON23817.1"/>
    <property type="molecule type" value="Genomic_DNA"/>
</dbReference>
<dbReference type="RefSeq" id="XP_018655897.1">
    <property type="nucleotide sequence ID" value="XM_018810891.1"/>
</dbReference>
<dbReference type="InterPro" id="IPR007863">
    <property type="entry name" value="Peptidase_M16_C"/>
</dbReference>
<feature type="compositionally biased region" description="Low complexity" evidence="11">
    <location>
        <begin position="268"/>
        <end position="293"/>
    </location>
</feature>
<dbReference type="GO" id="GO:0046872">
    <property type="term" value="F:metal ion binding"/>
    <property type="evidence" value="ECO:0007669"/>
    <property type="project" value="InterPro"/>
</dbReference>
<dbReference type="Gene3D" id="3.30.830.10">
    <property type="entry name" value="Metalloenzyme, LuxS/M16 peptidase-like"/>
    <property type="match status" value="2"/>
</dbReference>
<dbReference type="GO" id="GO:0006627">
    <property type="term" value="P:protein processing involved in protein targeting to mitochondrion"/>
    <property type="evidence" value="ECO:0007669"/>
    <property type="project" value="TreeGrafter"/>
</dbReference>
<evidence type="ECO:0000259" key="13">
    <source>
        <dbReference type="Pfam" id="PF05193"/>
    </source>
</evidence>
<evidence type="ECO:0000256" key="10">
    <source>
        <dbReference type="RuleBase" id="RU004447"/>
    </source>
</evidence>
<evidence type="ECO:0000256" key="3">
    <source>
        <dbReference type="ARBA" id="ARBA00007261"/>
    </source>
</evidence>
<accession>A0A2P4ZHQ9</accession>
<dbReference type="GO" id="GO:0005759">
    <property type="term" value="C:mitochondrial matrix"/>
    <property type="evidence" value="ECO:0007669"/>
    <property type="project" value="UniProtKB-SubCell"/>
</dbReference>
<comment type="similarity">
    <text evidence="3 10">Belongs to the peptidase M16 family.</text>
</comment>
<dbReference type="Proteomes" id="UP000054821">
    <property type="component" value="Unassembled WGS sequence"/>
</dbReference>
<dbReference type="Pfam" id="PF05193">
    <property type="entry name" value="Peptidase_M16_C"/>
    <property type="match status" value="1"/>
</dbReference>
<comment type="function">
    <text evidence="1">Substrate recognition and binding subunit of the essential mitochondrial processing protease (MPP), which cleaves the mitochondrial sequence off newly imported precursors proteins.</text>
</comment>
<evidence type="ECO:0000256" key="2">
    <source>
        <dbReference type="ARBA" id="ARBA00004305"/>
    </source>
</evidence>
<gene>
    <name evidence="14" type="ORF">TGAM01_v207464</name>
</gene>
<dbReference type="FunFam" id="3.30.830.10:FF:000032">
    <property type="entry name" value="Mitochondrial processing peptidase, alpha subunit"/>
    <property type="match status" value="1"/>
</dbReference>